<dbReference type="EMBL" id="KE148153">
    <property type="protein sequence ID" value="EPE06445.1"/>
    <property type="molecule type" value="Genomic_DNA"/>
</dbReference>
<feature type="compositionally biased region" description="Polar residues" evidence="1">
    <location>
        <begin position="46"/>
        <end position="66"/>
    </location>
</feature>
<dbReference type="Proteomes" id="UP000016923">
    <property type="component" value="Unassembled WGS sequence"/>
</dbReference>
<sequence length="308" mass="32901">MDAKPYCDEEGRQHEKYFSDVASGRDPSPSCIISVSNDFPMAQYIYSSSNPNENDTATTFSTSSNAGRDPNAAPKTNAEELQESPIERVGDSKGQDVALALGGSHLLIHRPAGAGHFHTDADHGTLSLGARNKGRSYLSSLPTPLARNEEIDKALNGVIEAKLASIAEVYRGTKRKANGDGSNANGKKSDKTITGCPKIRFKKPCVGPRTAAELMVSSMQVVNMHDIVETKELTNSNNQVVATQSTCGTPTRITTKPAMTPAQLEHHRRAKAHGANPATSVLGTDSHNAMVLDPRAAIRVSRIVLQGC</sequence>
<accession>S3CZN4</accession>
<gene>
    <name evidence="2" type="ORF">F503_02573</name>
</gene>
<reference evidence="2 3" key="1">
    <citation type="journal article" date="2013" name="BMC Genomics">
        <title>The genome and transcriptome of the pine saprophyte Ophiostoma piceae, and a comparison with the bark beetle-associated pine pathogen Grosmannia clavigera.</title>
        <authorList>
            <person name="Haridas S."/>
            <person name="Wang Y."/>
            <person name="Lim L."/>
            <person name="Massoumi Alamouti S."/>
            <person name="Jackman S."/>
            <person name="Docking R."/>
            <person name="Robertson G."/>
            <person name="Birol I."/>
            <person name="Bohlmann J."/>
            <person name="Breuil C."/>
        </authorList>
    </citation>
    <scope>NUCLEOTIDE SEQUENCE [LARGE SCALE GENOMIC DNA]</scope>
    <source>
        <strain evidence="2 3">UAMH 11346</strain>
    </source>
</reference>
<dbReference type="VEuPathDB" id="FungiDB:F503_02573"/>
<dbReference type="AlphaFoldDB" id="S3CZN4"/>
<feature type="region of interest" description="Disordered" evidence="1">
    <location>
        <begin position="46"/>
        <end position="92"/>
    </location>
</feature>
<organism evidence="2 3">
    <name type="scientific">Ophiostoma piceae (strain UAMH 11346)</name>
    <name type="common">Sap stain fungus</name>
    <dbReference type="NCBI Taxonomy" id="1262450"/>
    <lineage>
        <taxon>Eukaryota</taxon>
        <taxon>Fungi</taxon>
        <taxon>Dikarya</taxon>
        <taxon>Ascomycota</taxon>
        <taxon>Pezizomycotina</taxon>
        <taxon>Sordariomycetes</taxon>
        <taxon>Sordariomycetidae</taxon>
        <taxon>Ophiostomatales</taxon>
        <taxon>Ophiostomataceae</taxon>
        <taxon>Ophiostoma</taxon>
    </lineage>
</organism>
<dbReference type="HOGENOM" id="CLU_903439_0_0_1"/>
<proteinExistence type="predicted"/>
<evidence type="ECO:0000256" key="1">
    <source>
        <dbReference type="SAM" id="MobiDB-lite"/>
    </source>
</evidence>
<name>S3CZN4_OPHP1</name>
<evidence type="ECO:0000313" key="3">
    <source>
        <dbReference type="Proteomes" id="UP000016923"/>
    </source>
</evidence>
<protein>
    <submittedName>
        <fullName evidence="2">Uncharacterized protein</fullName>
    </submittedName>
</protein>
<evidence type="ECO:0000313" key="2">
    <source>
        <dbReference type="EMBL" id="EPE06445.1"/>
    </source>
</evidence>
<keyword evidence="3" id="KW-1185">Reference proteome</keyword>